<dbReference type="AlphaFoldDB" id="A0A9J5WIY0"/>
<protein>
    <submittedName>
        <fullName evidence="1">Uncharacterized protein</fullName>
    </submittedName>
</protein>
<dbReference type="EMBL" id="JACXVP010000011">
    <property type="protein sequence ID" value="KAG5575809.1"/>
    <property type="molecule type" value="Genomic_DNA"/>
</dbReference>
<organism evidence="1 2">
    <name type="scientific">Solanum commersonii</name>
    <name type="common">Commerson's wild potato</name>
    <name type="synonym">Commerson's nightshade</name>
    <dbReference type="NCBI Taxonomy" id="4109"/>
    <lineage>
        <taxon>Eukaryota</taxon>
        <taxon>Viridiplantae</taxon>
        <taxon>Streptophyta</taxon>
        <taxon>Embryophyta</taxon>
        <taxon>Tracheophyta</taxon>
        <taxon>Spermatophyta</taxon>
        <taxon>Magnoliopsida</taxon>
        <taxon>eudicotyledons</taxon>
        <taxon>Gunneridae</taxon>
        <taxon>Pentapetalae</taxon>
        <taxon>asterids</taxon>
        <taxon>lamiids</taxon>
        <taxon>Solanales</taxon>
        <taxon>Solanaceae</taxon>
        <taxon>Solanoideae</taxon>
        <taxon>Solaneae</taxon>
        <taxon>Solanum</taxon>
    </lineage>
</organism>
<dbReference type="Proteomes" id="UP000824120">
    <property type="component" value="Chromosome 11"/>
</dbReference>
<keyword evidence="2" id="KW-1185">Reference proteome</keyword>
<evidence type="ECO:0000313" key="1">
    <source>
        <dbReference type="EMBL" id="KAG5575809.1"/>
    </source>
</evidence>
<reference evidence="1 2" key="1">
    <citation type="submission" date="2020-09" db="EMBL/GenBank/DDBJ databases">
        <title>De no assembly of potato wild relative species, Solanum commersonii.</title>
        <authorList>
            <person name="Cho K."/>
        </authorList>
    </citation>
    <scope>NUCLEOTIDE SEQUENCE [LARGE SCALE GENOMIC DNA]</scope>
    <source>
        <strain evidence="1">LZ3.2</strain>
        <tissue evidence="1">Leaf</tissue>
    </source>
</reference>
<proteinExistence type="predicted"/>
<sequence length="79" mass="9587">MDQVRSRVHQGSSKESVQWSLQENQFDKWLITTRCKEFTYCLCNFIWPHHSRPFMFVQLRTLFKSSVLIETETQIFTKQ</sequence>
<comment type="caution">
    <text evidence="1">The sequence shown here is derived from an EMBL/GenBank/DDBJ whole genome shotgun (WGS) entry which is preliminary data.</text>
</comment>
<evidence type="ECO:0000313" key="2">
    <source>
        <dbReference type="Proteomes" id="UP000824120"/>
    </source>
</evidence>
<accession>A0A9J5WIY0</accession>
<gene>
    <name evidence="1" type="ORF">H5410_055943</name>
</gene>
<name>A0A9J5WIY0_SOLCO</name>